<dbReference type="RefSeq" id="WP_017492051.1">
    <property type="nucleotide sequence ID" value="NZ_CAUQAZ010000134.1"/>
</dbReference>
<feature type="domain" description="Gfo/Idh/MocA-like oxidoreductase N-terminal" evidence="3">
    <location>
        <begin position="21"/>
        <end position="138"/>
    </location>
</feature>
<comment type="caution">
    <text evidence="5">The sequence shown here is derived from an EMBL/GenBank/DDBJ whole genome shotgun (WGS) entry which is preliminary data.</text>
</comment>
<evidence type="ECO:0000313" key="5">
    <source>
        <dbReference type="EMBL" id="ORJ26300.1"/>
    </source>
</evidence>
<comment type="similarity">
    <text evidence="1">Belongs to the Gfo/Idh/MocA family.</text>
</comment>
<dbReference type="Gene3D" id="3.40.50.720">
    <property type="entry name" value="NAD(P)-binding Rossmann-like Domain"/>
    <property type="match status" value="1"/>
</dbReference>
<dbReference type="AlphaFoldDB" id="A0A1X0WHR6"/>
<sequence length="342" mass="37522">MKFHYTLPAARTPEGRSAPALRWGIVGPGWVAQRFVAALQKNTRQIAYAVAGSALSKARAFGQQFSIPHAYGSIDELVRDNNVDVVYVATPHPTHYACALKAIQAGKHVLVEKPLAINAEQVRGLQEAAREHKVFLMEAMWTAFLPKFDVLQQVIDQGAIGEIRTIIADHGEYFEQSHRIMRPELAGGTLMDLGSYPVALATKFLGAPEQVLASGQTAPTGVNGQASIVLKHKNGNQSSLHTTLFSHTPGTAVIAGTEGYIFLEGMFYAPGNFHIFNNDKQKISYEEPRFSYDQLYHQAAHLAFCVADGLTESPIRPLADSLLTLQTLDEVRRELGIVFNDI</sequence>
<dbReference type="InterPro" id="IPR000683">
    <property type="entry name" value="Gfo/Idh/MocA-like_OxRdtase_N"/>
</dbReference>
<dbReference type="SUPFAM" id="SSF55347">
    <property type="entry name" value="Glyceraldehyde-3-phosphate dehydrogenase-like, C-terminal domain"/>
    <property type="match status" value="1"/>
</dbReference>
<dbReference type="SUPFAM" id="SSF51735">
    <property type="entry name" value="NAD(P)-binding Rossmann-fold domains"/>
    <property type="match status" value="1"/>
</dbReference>
<dbReference type="Gene3D" id="3.30.360.10">
    <property type="entry name" value="Dihydrodipicolinate Reductase, domain 2"/>
    <property type="match status" value="1"/>
</dbReference>
<gene>
    <name evidence="5" type="ORF">BS640_06940</name>
</gene>
<dbReference type="Proteomes" id="UP000192536">
    <property type="component" value="Unassembled WGS sequence"/>
</dbReference>
<dbReference type="Pfam" id="PF22725">
    <property type="entry name" value="GFO_IDH_MocA_C3"/>
    <property type="match status" value="1"/>
</dbReference>
<keyword evidence="6" id="KW-1185">Reference proteome</keyword>
<evidence type="ECO:0000313" key="6">
    <source>
        <dbReference type="Proteomes" id="UP000192536"/>
    </source>
</evidence>
<evidence type="ECO:0000259" key="3">
    <source>
        <dbReference type="Pfam" id="PF01408"/>
    </source>
</evidence>
<dbReference type="InterPro" id="IPR055170">
    <property type="entry name" value="GFO_IDH_MocA-like_dom"/>
</dbReference>
<protein>
    <submittedName>
        <fullName evidence="5">Oxidoreductase</fullName>
    </submittedName>
</protein>
<dbReference type="EMBL" id="MRWE01000008">
    <property type="protein sequence ID" value="ORJ26300.1"/>
    <property type="molecule type" value="Genomic_DNA"/>
</dbReference>
<dbReference type="Pfam" id="PF01408">
    <property type="entry name" value="GFO_IDH_MocA"/>
    <property type="match status" value="1"/>
</dbReference>
<reference evidence="5 6" key="1">
    <citation type="journal article" date="2017" name="Int. J. Syst. Evol. Microbiol.">
        <title>Rouxiella badensis sp. nov. and Rouxiella silvae sp. nov. isolated from peat bog soil in Germany and emendation of the genus description.</title>
        <authorList>
            <person name="Le Fleche-Mateos A."/>
            <person name="Kugler J.H."/>
            <person name="Hansen S.H."/>
            <person name="Syldatk C."/>
            <person name="Hausmann R."/>
            <person name="Lomprez F."/>
            <person name="Vandenbogaert M."/>
            <person name="Manuguerra J.C."/>
            <person name="Grimont P.A."/>
        </authorList>
    </citation>
    <scope>NUCLEOTIDE SEQUENCE [LARGE SCALE GENOMIC DNA]</scope>
    <source>
        <strain evidence="5 6">DSM 100043</strain>
    </source>
</reference>
<organism evidence="5 6">
    <name type="scientific">Rouxiella badensis</name>
    <dbReference type="NCBI Taxonomy" id="1646377"/>
    <lineage>
        <taxon>Bacteria</taxon>
        <taxon>Pseudomonadati</taxon>
        <taxon>Pseudomonadota</taxon>
        <taxon>Gammaproteobacteria</taxon>
        <taxon>Enterobacterales</taxon>
        <taxon>Yersiniaceae</taxon>
        <taxon>Rouxiella</taxon>
    </lineage>
</organism>
<dbReference type="GO" id="GO:0016491">
    <property type="term" value="F:oxidoreductase activity"/>
    <property type="evidence" value="ECO:0007669"/>
    <property type="project" value="UniProtKB-KW"/>
</dbReference>
<evidence type="ECO:0000259" key="4">
    <source>
        <dbReference type="Pfam" id="PF22725"/>
    </source>
</evidence>
<dbReference type="PANTHER" id="PTHR22604:SF105">
    <property type="entry name" value="TRANS-1,2-DIHYDROBENZENE-1,2-DIOL DEHYDROGENASE"/>
    <property type="match status" value="1"/>
</dbReference>
<feature type="domain" description="GFO/IDH/MocA-like oxidoreductase" evidence="4">
    <location>
        <begin position="151"/>
        <end position="261"/>
    </location>
</feature>
<keyword evidence="2" id="KW-0560">Oxidoreductase</keyword>
<dbReference type="GeneID" id="93565431"/>
<dbReference type="PANTHER" id="PTHR22604">
    <property type="entry name" value="OXIDOREDUCTASES"/>
    <property type="match status" value="1"/>
</dbReference>
<dbReference type="InterPro" id="IPR036291">
    <property type="entry name" value="NAD(P)-bd_dom_sf"/>
</dbReference>
<name>A0A1X0WHR6_9GAMM</name>
<dbReference type="STRING" id="1646377.BS640_06940"/>
<evidence type="ECO:0000256" key="1">
    <source>
        <dbReference type="ARBA" id="ARBA00010928"/>
    </source>
</evidence>
<proteinExistence type="inferred from homology"/>
<accession>A0A1X0WHR6</accession>
<dbReference type="InterPro" id="IPR050984">
    <property type="entry name" value="Gfo/Idh/MocA_domain"/>
</dbReference>
<evidence type="ECO:0000256" key="2">
    <source>
        <dbReference type="ARBA" id="ARBA00023002"/>
    </source>
</evidence>
<dbReference type="GO" id="GO:0000166">
    <property type="term" value="F:nucleotide binding"/>
    <property type="evidence" value="ECO:0007669"/>
    <property type="project" value="InterPro"/>
</dbReference>